<reference evidence="9 10" key="1">
    <citation type="journal article" date="2013" name="BMC Genomics">
        <title>The miniature genome of a carnivorous plant Genlisea aurea contains a low number of genes and short non-coding sequences.</title>
        <authorList>
            <person name="Leushkin E.V."/>
            <person name="Sutormin R.A."/>
            <person name="Nabieva E.R."/>
            <person name="Penin A.A."/>
            <person name="Kondrashov A.S."/>
            <person name="Logacheva M.D."/>
        </authorList>
    </citation>
    <scope>NUCLEOTIDE SEQUENCE [LARGE SCALE GENOMIC DNA]</scope>
</reference>
<evidence type="ECO:0000256" key="1">
    <source>
        <dbReference type="ARBA" id="ARBA00004123"/>
    </source>
</evidence>
<dbReference type="Pfam" id="PF00046">
    <property type="entry name" value="Homeodomain"/>
    <property type="match status" value="1"/>
</dbReference>
<feature type="DNA-binding region" description="Homeobox" evidence="5">
    <location>
        <begin position="196"/>
        <end position="255"/>
    </location>
</feature>
<gene>
    <name evidence="9" type="ORF">M569_07595</name>
</gene>
<keyword evidence="3 5" id="KW-0371">Homeobox</keyword>
<evidence type="ECO:0000256" key="3">
    <source>
        <dbReference type="ARBA" id="ARBA00023155"/>
    </source>
</evidence>
<feature type="region of interest" description="Disordered" evidence="7">
    <location>
        <begin position="163"/>
        <end position="184"/>
    </location>
</feature>
<dbReference type="InterPro" id="IPR001356">
    <property type="entry name" value="HD"/>
</dbReference>
<feature type="region of interest" description="Disordered" evidence="7">
    <location>
        <begin position="69"/>
        <end position="94"/>
    </location>
</feature>
<name>S8E4D8_9LAMI</name>
<dbReference type="CDD" id="cd00086">
    <property type="entry name" value="homeodomain"/>
    <property type="match status" value="1"/>
</dbReference>
<dbReference type="InterPro" id="IPR009057">
    <property type="entry name" value="Homeodomain-like_sf"/>
</dbReference>
<evidence type="ECO:0000256" key="5">
    <source>
        <dbReference type="PROSITE-ProRule" id="PRU00108"/>
    </source>
</evidence>
<evidence type="ECO:0000259" key="8">
    <source>
        <dbReference type="PROSITE" id="PS50071"/>
    </source>
</evidence>
<feature type="non-terminal residue" evidence="9">
    <location>
        <position position="1"/>
    </location>
</feature>
<evidence type="ECO:0000256" key="7">
    <source>
        <dbReference type="SAM" id="MobiDB-lite"/>
    </source>
</evidence>
<comment type="caution">
    <text evidence="9">The sequence shown here is derived from an EMBL/GenBank/DDBJ whole genome shotgun (WGS) entry which is preliminary data.</text>
</comment>
<evidence type="ECO:0000256" key="4">
    <source>
        <dbReference type="ARBA" id="ARBA00023242"/>
    </source>
</evidence>
<dbReference type="SMART" id="SM00389">
    <property type="entry name" value="HOX"/>
    <property type="match status" value="1"/>
</dbReference>
<protein>
    <recommendedName>
        <fullName evidence="8">Homeobox domain-containing protein</fullName>
    </recommendedName>
</protein>
<evidence type="ECO:0000256" key="2">
    <source>
        <dbReference type="ARBA" id="ARBA00023125"/>
    </source>
</evidence>
<organism evidence="9 10">
    <name type="scientific">Genlisea aurea</name>
    <dbReference type="NCBI Taxonomy" id="192259"/>
    <lineage>
        <taxon>Eukaryota</taxon>
        <taxon>Viridiplantae</taxon>
        <taxon>Streptophyta</taxon>
        <taxon>Embryophyta</taxon>
        <taxon>Tracheophyta</taxon>
        <taxon>Spermatophyta</taxon>
        <taxon>Magnoliopsida</taxon>
        <taxon>eudicotyledons</taxon>
        <taxon>Gunneridae</taxon>
        <taxon>Pentapetalae</taxon>
        <taxon>asterids</taxon>
        <taxon>lamiids</taxon>
        <taxon>Lamiales</taxon>
        <taxon>Lentibulariaceae</taxon>
        <taxon>Genlisea</taxon>
    </lineage>
</organism>
<comment type="subcellular location">
    <subcellularLocation>
        <location evidence="1 5 6">Nucleus</location>
    </subcellularLocation>
</comment>
<dbReference type="Gene3D" id="1.10.10.60">
    <property type="entry name" value="Homeodomain-like"/>
    <property type="match status" value="1"/>
</dbReference>
<feature type="domain" description="Homeobox" evidence="8">
    <location>
        <begin position="194"/>
        <end position="254"/>
    </location>
</feature>
<evidence type="ECO:0000313" key="9">
    <source>
        <dbReference type="EMBL" id="EPS67182.1"/>
    </source>
</evidence>
<dbReference type="OrthoDB" id="514822at2759"/>
<feature type="compositionally biased region" description="Acidic residues" evidence="7">
    <location>
        <begin position="76"/>
        <end position="94"/>
    </location>
</feature>
<dbReference type="EMBL" id="AUSU01003253">
    <property type="protein sequence ID" value="EPS67182.1"/>
    <property type="molecule type" value="Genomic_DNA"/>
</dbReference>
<dbReference type="Proteomes" id="UP000015453">
    <property type="component" value="Unassembled WGS sequence"/>
</dbReference>
<keyword evidence="4 5" id="KW-0539">Nucleus</keyword>
<dbReference type="SUPFAM" id="SSF46689">
    <property type="entry name" value="Homeodomain-like"/>
    <property type="match status" value="1"/>
</dbReference>
<proteinExistence type="predicted"/>
<dbReference type="GO" id="GO:0003677">
    <property type="term" value="F:DNA binding"/>
    <property type="evidence" value="ECO:0007669"/>
    <property type="project" value="UniProtKB-UniRule"/>
</dbReference>
<keyword evidence="2 5" id="KW-0238">DNA-binding</keyword>
<evidence type="ECO:0000313" key="10">
    <source>
        <dbReference type="Proteomes" id="UP000015453"/>
    </source>
</evidence>
<accession>S8E4D8</accession>
<sequence length="270" mass="30999">KLIQENEEDDEDLDVDAFEALFQQLEDDLKNDELNGDEDADDDMDEVDLANLEKELASALEDDDLLGALDYSSDGEINETEDNDLPDDKVEEDEEVDMPVKLKNWQIRRLAYALKNGRRKTAIKSLAAELCLDRVVILKLLRDPPPNLMMMAATLPDRPISVVSDTAENPTETTPSSLPEPPVKQKDLPVHLMQQDWIARKRLKKIHIQTLERVYRRTKRPTNAMIGSIVHVTNLPWRKVLKWFEDKRAEEGVPERRIPYTRSPSQSVFS</sequence>
<dbReference type="GO" id="GO:0005634">
    <property type="term" value="C:nucleus"/>
    <property type="evidence" value="ECO:0007669"/>
    <property type="project" value="UniProtKB-SubCell"/>
</dbReference>
<dbReference type="PANTHER" id="PTHR15467:SF9">
    <property type="entry name" value="HOMEOBOX DOMAIN-CONTAINING PROTEIN"/>
    <property type="match status" value="1"/>
</dbReference>
<feature type="region of interest" description="Disordered" evidence="7">
    <location>
        <begin position="251"/>
        <end position="270"/>
    </location>
</feature>
<keyword evidence="10" id="KW-1185">Reference proteome</keyword>
<dbReference type="PANTHER" id="PTHR15467">
    <property type="entry name" value="ZINC-FINGERS AND HOMEOBOXES RELATED"/>
    <property type="match status" value="1"/>
</dbReference>
<feature type="non-terminal residue" evidence="9">
    <location>
        <position position="270"/>
    </location>
</feature>
<evidence type="ECO:0000256" key="6">
    <source>
        <dbReference type="RuleBase" id="RU000682"/>
    </source>
</evidence>
<dbReference type="PROSITE" id="PS50071">
    <property type="entry name" value="HOMEOBOX_2"/>
    <property type="match status" value="1"/>
</dbReference>
<dbReference type="AlphaFoldDB" id="S8E4D8"/>
<dbReference type="GO" id="GO:0000981">
    <property type="term" value="F:DNA-binding transcription factor activity, RNA polymerase II-specific"/>
    <property type="evidence" value="ECO:0007669"/>
    <property type="project" value="TreeGrafter"/>
</dbReference>